<accession>A0A934UUM4</accession>
<dbReference type="InterPro" id="IPR003960">
    <property type="entry name" value="ATPase_AAA_CS"/>
</dbReference>
<dbReference type="EMBL" id="JAEHOH010000010">
    <property type="protein sequence ID" value="MBK0418970.1"/>
    <property type="molecule type" value="Genomic_DNA"/>
</dbReference>
<evidence type="ECO:0000313" key="7">
    <source>
        <dbReference type="EMBL" id="MBK0418970.1"/>
    </source>
</evidence>
<dbReference type="RefSeq" id="WP_200115116.1">
    <property type="nucleotide sequence ID" value="NZ_JAEHOH010000010.1"/>
</dbReference>
<dbReference type="Pfam" id="PF00004">
    <property type="entry name" value="AAA"/>
    <property type="match status" value="1"/>
</dbReference>
<proteinExistence type="inferred from homology"/>
<dbReference type="Gene3D" id="6.10.20.150">
    <property type="match status" value="1"/>
</dbReference>
<keyword evidence="2 4" id="KW-0547">Nucleotide-binding</keyword>
<evidence type="ECO:0000256" key="1">
    <source>
        <dbReference type="ARBA" id="ARBA00006914"/>
    </source>
</evidence>
<dbReference type="Gene3D" id="3.40.50.300">
    <property type="entry name" value="P-loop containing nucleotide triphosphate hydrolases"/>
    <property type="match status" value="1"/>
</dbReference>
<feature type="region of interest" description="Disordered" evidence="5">
    <location>
        <begin position="385"/>
        <end position="413"/>
    </location>
</feature>
<dbReference type="SUPFAM" id="SSF55729">
    <property type="entry name" value="Acyl-CoA N-acyltransferases (Nat)"/>
    <property type="match status" value="1"/>
</dbReference>
<reference evidence="7" key="1">
    <citation type="submission" date="2020-12" db="EMBL/GenBank/DDBJ databases">
        <title>Leucobacter sp. CAS1, isolated from Chromium sludge.</title>
        <authorList>
            <person name="Xu Z."/>
        </authorList>
    </citation>
    <scope>NUCLEOTIDE SEQUENCE</scope>
    <source>
        <strain evidence="7">CSA1</strain>
    </source>
</reference>
<dbReference type="Proteomes" id="UP000608530">
    <property type="component" value="Unassembled WGS sequence"/>
</dbReference>
<dbReference type="GO" id="GO:0016747">
    <property type="term" value="F:acyltransferase activity, transferring groups other than amino-acyl groups"/>
    <property type="evidence" value="ECO:0007669"/>
    <property type="project" value="InterPro"/>
</dbReference>
<name>A0A934UUM4_9MICO</name>
<dbReference type="GO" id="GO:0016887">
    <property type="term" value="F:ATP hydrolysis activity"/>
    <property type="evidence" value="ECO:0007669"/>
    <property type="project" value="InterPro"/>
</dbReference>
<feature type="domain" description="N-acetyltransferase" evidence="6">
    <location>
        <begin position="4"/>
        <end position="152"/>
    </location>
</feature>
<evidence type="ECO:0000259" key="6">
    <source>
        <dbReference type="PROSITE" id="PS51186"/>
    </source>
</evidence>
<dbReference type="InterPro" id="IPR003593">
    <property type="entry name" value="AAA+_ATPase"/>
</dbReference>
<comment type="caution">
    <text evidence="7">The sequence shown here is derived from an EMBL/GenBank/DDBJ whole genome shotgun (WGS) entry which is preliminary data.</text>
</comment>
<comment type="similarity">
    <text evidence="1 4">Belongs to the AAA ATPase family.</text>
</comment>
<evidence type="ECO:0000256" key="2">
    <source>
        <dbReference type="ARBA" id="ARBA00022741"/>
    </source>
</evidence>
<dbReference type="InterPro" id="IPR050221">
    <property type="entry name" value="26S_Proteasome_ATPase"/>
</dbReference>
<evidence type="ECO:0000256" key="3">
    <source>
        <dbReference type="ARBA" id="ARBA00022840"/>
    </source>
</evidence>
<dbReference type="GO" id="GO:0005524">
    <property type="term" value="F:ATP binding"/>
    <property type="evidence" value="ECO:0007669"/>
    <property type="project" value="UniProtKB-KW"/>
</dbReference>
<protein>
    <submittedName>
        <fullName evidence="7">AAA family ATPase</fullName>
    </submittedName>
</protein>
<evidence type="ECO:0000256" key="5">
    <source>
        <dbReference type="SAM" id="MobiDB-lite"/>
    </source>
</evidence>
<dbReference type="InterPro" id="IPR003959">
    <property type="entry name" value="ATPase_AAA_core"/>
</dbReference>
<dbReference type="SUPFAM" id="SSF52540">
    <property type="entry name" value="P-loop containing nucleoside triphosphate hydrolases"/>
    <property type="match status" value="1"/>
</dbReference>
<organism evidence="7 8">
    <name type="scientific">Leucobacter chromiisoli</name>
    <dbReference type="NCBI Taxonomy" id="2796471"/>
    <lineage>
        <taxon>Bacteria</taxon>
        <taxon>Bacillati</taxon>
        <taxon>Actinomycetota</taxon>
        <taxon>Actinomycetes</taxon>
        <taxon>Micrococcales</taxon>
        <taxon>Microbacteriaceae</taxon>
        <taxon>Leucobacter</taxon>
    </lineage>
</organism>
<dbReference type="InterPro" id="IPR000182">
    <property type="entry name" value="GNAT_dom"/>
</dbReference>
<dbReference type="InterPro" id="IPR027417">
    <property type="entry name" value="P-loop_NTPase"/>
</dbReference>
<dbReference type="CDD" id="cd19481">
    <property type="entry name" value="RecA-like_protease"/>
    <property type="match status" value="1"/>
</dbReference>
<sequence>MGRTHIREFHDDDLDAIVRLWEELNTPTEQQVYSLAEVIASCREDHAVVAVRDEQVVAAAVGRAAHAQGWIVFFGLSEAARSEESVSAQLLDALERKMAPLGLSTLSVLMPEGGDRLDALTTNGFQMRHRLRYLERQMPVQRRELDLLKDVGGRILPRHLWENVAGMRQEKQLLEERLVAPLAQPDLADRYGVVPPRAVMLFGPPGTGKTTFAKAVASRLDWPFVEVFPSRLGDGPAGMAASLRGIFERIGQLEHAVVFIDEVEEIASQRRGDPPSPTQGVTNELLKLVADFRDREGLLLVCATNFVRALDAAFLRHGRFDYVLPIGLPDAEARRAIWGRYVPGGIADEIDFEVLVARSEGLTPADIEYAARRASQEALARALRSRAGADRSRAGGADGADETGRAAGAPGDTAAELTTSDYLAALEVTRATVSETDIHSFLEDIDALARL</sequence>
<dbReference type="PANTHER" id="PTHR23073">
    <property type="entry name" value="26S PROTEASOME REGULATORY SUBUNIT"/>
    <property type="match status" value="1"/>
</dbReference>
<gene>
    <name evidence="7" type="ORF">JD276_07970</name>
</gene>
<evidence type="ECO:0000313" key="8">
    <source>
        <dbReference type="Proteomes" id="UP000608530"/>
    </source>
</evidence>
<dbReference type="PROSITE" id="PS51186">
    <property type="entry name" value="GNAT"/>
    <property type="match status" value="1"/>
</dbReference>
<keyword evidence="8" id="KW-1185">Reference proteome</keyword>
<dbReference type="AlphaFoldDB" id="A0A934UUM4"/>
<keyword evidence="3 4" id="KW-0067">ATP-binding</keyword>
<evidence type="ECO:0000256" key="4">
    <source>
        <dbReference type="RuleBase" id="RU003651"/>
    </source>
</evidence>
<dbReference type="PROSITE" id="PS00674">
    <property type="entry name" value="AAA"/>
    <property type="match status" value="1"/>
</dbReference>
<dbReference type="Gene3D" id="3.40.630.30">
    <property type="match status" value="1"/>
</dbReference>
<dbReference type="InterPro" id="IPR016181">
    <property type="entry name" value="Acyl_CoA_acyltransferase"/>
</dbReference>
<dbReference type="SMART" id="SM00382">
    <property type="entry name" value="AAA"/>
    <property type="match status" value="1"/>
</dbReference>